<dbReference type="InterPro" id="IPR005625">
    <property type="entry name" value="PepSY-ass_TM"/>
</dbReference>
<keyword evidence="1" id="KW-0472">Membrane</keyword>
<feature type="transmembrane region" description="Helical" evidence="1">
    <location>
        <begin position="21"/>
        <end position="42"/>
    </location>
</feature>
<dbReference type="PATRIC" id="fig|946077.3.peg.981"/>
<dbReference type="eggNOG" id="COG3182">
    <property type="taxonomic scope" value="Bacteria"/>
</dbReference>
<dbReference type="RefSeq" id="WP_008237986.1">
    <property type="nucleotide sequence ID" value="NZ_AJJU01000004.1"/>
</dbReference>
<sequence length="187" mass="21641">MKINANKAAASTRFYRKLHRWVAIPLLGAMFLLGATGLLLAWKKELKLTPEVIARTAFEQQTTLSLDSLQLRAVTYMKDSLQLAWQIDRMDVRPAKGIVKVRFEEHFTELQLDIYSGEVVSVRQRTSDIIEKIHDGSILDFLIRTNNDEIKLVYASLTSLGLMLLSISGFYLWFYPRQIKRTKRQKH</sequence>
<organism evidence="2 3">
    <name type="scientific">Imtechella halotolerans K1</name>
    <dbReference type="NCBI Taxonomy" id="946077"/>
    <lineage>
        <taxon>Bacteria</taxon>
        <taxon>Pseudomonadati</taxon>
        <taxon>Bacteroidota</taxon>
        <taxon>Flavobacteriia</taxon>
        <taxon>Flavobacteriales</taxon>
        <taxon>Flavobacteriaceae</taxon>
        <taxon>Imtechella</taxon>
    </lineage>
</organism>
<name>I0WGJ5_9FLAO</name>
<dbReference type="Proteomes" id="UP000005938">
    <property type="component" value="Unassembled WGS sequence"/>
</dbReference>
<reference evidence="2 3" key="1">
    <citation type="journal article" date="2012" name="J. Bacteriol.">
        <title>Genome Sequence of the Halotolerant Bacterium Imtechella halotolerans K1T.</title>
        <authorList>
            <person name="Kumar S."/>
            <person name="Vikram S."/>
            <person name="Subramanian S."/>
            <person name="Raghava G.P."/>
            <person name="Pinnaka A.K."/>
        </authorList>
    </citation>
    <scope>NUCLEOTIDE SEQUENCE [LARGE SCALE GENOMIC DNA]</scope>
    <source>
        <strain evidence="2 3">K1</strain>
    </source>
</reference>
<evidence type="ECO:0000256" key="1">
    <source>
        <dbReference type="SAM" id="Phobius"/>
    </source>
</evidence>
<protein>
    <submittedName>
        <fullName evidence="2">PepSY-associated TM helix domain-containing protein</fullName>
    </submittedName>
</protein>
<accession>I0WGJ5</accession>
<feature type="transmembrane region" description="Helical" evidence="1">
    <location>
        <begin position="152"/>
        <end position="174"/>
    </location>
</feature>
<dbReference type="AlphaFoldDB" id="I0WGJ5"/>
<dbReference type="EMBL" id="AJJU01000004">
    <property type="protein sequence ID" value="EID75511.1"/>
    <property type="molecule type" value="Genomic_DNA"/>
</dbReference>
<dbReference type="Pfam" id="PF03929">
    <property type="entry name" value="PepSY_TM"/>
    <property type="match status" value="1"/>
</dbReference>
<proteinExistence type="predicted"/>
<gene>
    <name evidence="2" type="ORF">W5A_04833</name>
</gene>
<keyword evidence="1" id="KW-0812">Transmembrane</keyword>
<keyword evidence="3" id="KW-1185">Reference proteome</keyword>
<evidence type="ECO:0000313" key="3">
    <source>
        <dbReference type="Proteomes" id="UP000005938"/>
    </source>
</evidence>
<evidence type="ECO:0000313" key="2">
    <source>
        <dbReference type="EMBL" id="EID75511.1"/>
    </source>
</evidence>
<comment type="caution">
    <text evidence="2">The sequence shown here is derived from an EMBL/GenBank/DDBJ whole genome shotgun (WGS) entry which is preliminary data.</text>
</comment>
<keyword evidence="1" id="KW-1133">Transmembrane helix</keyword>
<dbReference type="STRING" id="946077.W5A_04833"/>